<protein>
    <recommendedName>
        <fullName evidence="3">Protein FAM50 homolog</fullName>
    </recommendedName>
</protein>
<dbReference type="OrthoDB" id="1562195at2759"/>
<evidence type="ECO:0008006" key="3">
    <source>
        <dbReference type="Google" id="ProtNLM"/>
    </source>
</evidence>
<dbReference type="InterPro" id="IPR007005">
    <property type="entry name" value="XAP5"/>
</dbReference>
<gene>
    <name evidence="1" type="ORF">E2562_002720</name>
</gene>
<dbReference type="PANTHER" id="PTHR12722:SF0">
    <property type="entry name" value="PROTEIN FAM50A"/>
    <property type="match status" value="1"/>
</dbReference>
<sequence>MWLRRRWRGQIQLEITFSPSVSPPLPLLLPLLPQPRLHRYLGGRTRPASRGQESRTAATWSLHDDLYPDARCAPTVSCFGHAAPRAPTVEETQKKHGPVTVKLGKDPTVETGFLPDRGREAEEQAERERLKKQWLCEQELIKNEPLTITYSYWDGTGHRRVIQPIKLAQLWTAVCKLI</sequence>
<organism evidence="1 2">
    <name type="scientific">Oryza meyeriana var. granulata</name>
    <dbReference type="NCBI Taxonomy" id="110450"/>
    <lineage>
        <taxon>Eukaryota</taxon>
        <taxon>Viridiplantae</taxon>
        <taxon>Streptophyta</taxon>
        <taxon>Embryophyta</taxon>
        <taxon>Tracheophyta</taxon>
        <taxon>Spermatophyta</taxon>
        <taxon>Magnoliopsida</taxon>
        <taxon>Liliopsida</taxon>
        <taxon>Poales</taxon>
        <taxon>Poaceae</taxon>
        <taxon>BOP clade</taxon>
        <taxon>Oryzoideae</taxon>
        <taxon>Oryzeae</taxon>
        <taxon>Oryzinae</taxon>
        <taxon>Oryza</taxon>
        <taxon>Oryza meyeriana</taxon>
    </lineage>
</organism>
<evidence type="ECO:0000313" key="1">
    <source>
        <dbReference type="EMBL" id="KAF0890308.1"/>
    </source>
</evidence>
<dbReference type="PANTHER" id="PTHR12722">
    <property type="entry name" value="XAP-5 PROTEIN-RELATED"/>
    <property type="match status" value="1"/>
</dbReference>
<proteinExistence type="predicted"/>
<keyword evidence="2" id="KW-1185">Reference proteome</keyword>
<comment type="caution">
    <text evidence="1">The sequence shown here is derived from an EMBL/GenBank/DDBJ whole genome shotgun (WGS) entry which is preliminary data.</text>
</comment>
<dbReference type="Proteomes" id="UP000479710">
    <property type="component" value="Unassembled WGS sequence"/>
</dbReference>
<dbReference type="EMBL" id="SPHZ02000011">
    <property type="protein sequence ID" value="KAF0890308.1"/>
    <property type="molecule type" value="Genomic_DNA"/>
</dbReference>
<dbReference type="AlphaFoldDB" id="A0A6G1BQI9"/>
<evidence type="ECO:0000313" key="2">
    <source>
        <dbReference type="Proteomes" id="UP000479710"/>
    </source>
</evidence>
<dbReference type="GO" id="GO:0005634">
    <property type="term" value="C:nucleus"/>
    <property type="evidence" value="ECO:0007669"/>
    <property type="project" value="InterPro"/>
</dbReference>
<reference evidence="1 2" key="1">
    <citation type="submission" date="2019-11" db="EMBL/GenBank/DDBJ databases">
        <title>Whole genome sequence of Oryza granulata.</title>
        <authorList>
            <person name="Li W."/>
        </authorList>
    </citation>
    <scope>NUCLEOTIDE SEQUENCE [LARGE SCALE GENOMIC DNA]</scope>
    <source>
        <strain evidence="2">cv. Menghai</strain>
        <tissue evidence="1">Leaf</tissue>
    </source>
</reference>
<dbReference type="GO" id="GO:0006325">
    <property type="term" value="P:chromatin organization"/>
    <property type="evidence" value="ECO:0007669"/>
    <property type="project" value="TreeGrafter"/>
</dbReference>
<accession>A0A6G1BQI9</accession>
<name>A0A6G1BQI9_9ORYZ</name>